<evidence type="ECO:0000256" key="1">
    <source>
        <dbReference type="SAM" id="MobiDB-lite"/>
    </source>
</evidence>
<proteinExistence type="predicted"/>
<comment type="caution">
    <text evidence="3">The sequence shown here is derived from an EMBL/GenBank/DDBJ whole genome shotgun (WGS) entry which is preliminary data.</text>
</comment>
<evidence type="ECO:0000259" key="2">
    <source>
        <dbReference type="Pfam" id="PF14472"/>
    </source>
</evidence>
<evidence type="ECO:0000313" key="3">
    <source>
        <dbReference type="EMBL" id="MFC0848201.1"/>
    </source>
</evidence>
<feature type="compositionally biased region" description="Low complexity" evidence="1">
    <location>
        <begin position="235"/>
        <end position="254"/>
    </location>
</feature>
<gene>
    <name evidence="3" type="ORF">ACFH04_31505</name>
</gene>
<protein>
    <submittedName>
        <fullName evidence="3">DUF4429 domain-containing protein</fullName>
    </submittedName>
</protein>
<accession>A0ABV6TQY0</accession>
<organism evidence="3 4">
    <name type="scientific">Streptomyces noboritoensis</name>
    <dbReference type="NCBI Taxonomy" id="67337"/>
    <lineage>
        <taxon>Bacteria</taxon>
        <taxon>Bacillati</taxon>
        <taxon>Actinomycetota</taxon>
        <taxon>Actinomycetes</taxon>
        <taxon>Kitasatosporales</taxon>
        <taxon>Streptomycetaceae</taxon>
        <taxon>Streptomyces</taxon>
    </lineage>
</organism>
<dbReference type="Proteomes" id="UP001589887">
    <property type="component" value="Unassembled WGS sequence"/>
</dbReference>
<dbReference type="InterPro" id="IPR027860">
    <property type="entry name" value="DUF4429"/>
</dbReference>
<feature type="domain" description="DUF4429" evidence="2">
    <location>
        <begin position="139"/>
        <end position="225"/>
    </location>
</feature>
<feature type="domain" description="DUF4429" evidence="2">
    <location>
        <begin position="11"/>
        <end position="105"/>
    </location>
</feature>
<sequence>MAEIIQKDGTWSFDGDAVRIVPGSDKGVSLLRRTLGEVAVPLVALAGVAYEPGRKTGRLRLKLRDGADPLLQVTGGKLDDASDPYTLTVETKAAAIAEYFVDEVRNALLLDSVPTGPVDSYLLPGPSLPMTVGAGDGTASFDGRTVRLEWTWHTDEVKTGSGPATIALEDLHAVEWLPARGLVDGHLRFVSSPNAPRVPAGRDPHAVELNGFKKDPLMALLAAAVVARMPHPHAPELAAAPEPKALGPAPGAAADDPDALLRRLRELGELHTAGVLTDEEFSLAKQAVLKRL</sequence>
<dbReference type="Pfam" id="PF14472">
    <property type="entry name" value="DUF4429"/>
    <property type="match status" value="2"/>
</dbReference>
<reference evidence="3 4" key="1">
    <citation type="submission" date="2024-09" db="EMBL/GenBank/DDBJ databases">
        <authorList>
            <person name="Sun Q."/>
            <person name="Mori K."/>
        </authorList>
    </citation>
    <scope>NUCLEOTIDE SEQUENCE [LARGE SCALE GENOMIC DNA]</scope>
    <source>
        <strain evidence="3 4">JCM 4557</strain>
    </source>
</reference>
<feature type="region of interest" description="Disordered" evidence="1">
    <location>
        <begin position="235"/>
        <end position="255"/>
    </location>
</feature>
<name>A0ABV6TQY0_9ACTN</name>
<keyword evidence="4" id="KW-1185">Reference proteome</keyword>
<evidence type="ECO:0000313" key="4">
    <source>
        <dbReference type="Proteomes" id="UP001589887"/>
    </source>
</evidence>
<dbReference type="EMBL" id="JBHMQV010000009">
    <property type="protein sequence ID" value="MFC0848201.1"/>
    <property type="molecule type" value="Genomic_DNA"/>
</dbReference>
<dbReference type="RefSeq" id="WP_394322807.1">
    <property type="nucleotide sequence ID" value="NZ_JBHMQV010000009.1"/>
</dbReference>